<reference evidence="2" key="2">
    <citation type="journal article" date="2024" name="Plant">
        <title>Genomic evolution and insights into agronomic trait innovations of Sesamum species.</title>
        <authorList>
            <person name="Miao H."/>
            <person name="Wang L."/>
            <person name="Qu L."/>
            <person name="Liu H."/>
            <person name="Sun Y."/>
            <person name="Le M."/>
            <person name="Wang Q."/>
            <person name="Wei S."/>
            <person name="Zheng Y."/>
            <person name="Lin W."/>
            <person name="Duan Y."/>
            <person name="Cao H."/>
            <person name="Xiong S."/>
            <person name="Wang X."/>
            <person name="Wei L."/>
            <person name="Li C."/>
            <person name="Ma Q."/>
            <person name="Ju M."/>
            <person name="Zhao R."/>
            <person name="Li G."/>
            <person name="Mu C."/>
            <person name="Tian Q."/>
            <person name="Mei H."/>
            <person name="Zhang T."/>
            <person name="Gao T."/>
            <person name="Zhang H."/>
        </authorList>
    </citation>
    <scope>NUCLEOTIDE SEQUENCE</scope>
    <source>
        <strain evidence="2">3651</strain>
    </source>
</reference>
<gene>
    <name evidence="2" type="ORF">Salat_0156500</name>
</gene>
<dbReference type="PANTHER" id="PTHR22951">
    <property type="entry name" value="CLATHRIN ASSEMBLY PROTEIN"/>
    <property type="match status" value="1"/>
</dbReference>
<dbReference type="GO" id="GO:0005546">
    <property type="term" value="F:phosphatidylinositol-4,5-bisphosphate binding"/>
    <property type="evidence" value="ECO:0007669"/>
    <property type="project" value="TreeGrafter"/>
</dbReference>
<dbReference type="EMBL" id="JACGWO010000001">
    <property type="protein sequence ID" value="KAK4438223.1"/>
    <property type="molecule type" value="Genomic_DNA"/>
</dbReference>
<name>A0AAE1YYQ0_9LAMI</name>
<proteinExistence type="predicted"/>
<dbReference type="GO" id="GO:0030136">
    <property type="term" value="C:clathrin-coated vesicle"/>
    <property type="evidence" value="ECO:0007669"/>
    <property type="project" value="TreeGrafter"/>
</dbReference>
<reference evidence="2" key="1">
    <citation type="submission" date="2020-06" db="EMBL/GenBank/DDBJ databases">
        <authorList>
            <person name="Li T."/>
            <person name="Hu X."/>
            <person name="Zhang T."/>
            <person name="Song X."/>
            <person name="Zhang H."/>
            <person name="Dai N."/>
            <person name="Sheng W."/>
            <person name="Hou X."/>
            <person name="Wei L."/>
        </authorList>
    </citation>
    <scope>NUCLEOTIDE SEQUENCE</scope>
    <source>
        <strain evidence="2">3651</strain>
        <tissue evidence="2">Leaf</tissue>
    </source>
</reference>
<dbReference type="GO" id="GO:0000149">
    <property type="term" value="F:SNARE binding"/>
    <property type="evidence" value="ECO:0007669"/>
    <property type="project" value="TreeGrafter"/>
</dbReference>
<organism evidence="2 3">
    <name type="scientific">Sesamum alatum</name>
    <dbReference type="NCBI Taxonomy" id="300844"/>
    <lineage>
        <taxon>Eukaryota</taxon>
        <taxon>Viridiplantae</taxon>
        <taxon>Streptophyta</taxon>
        <taxon>Embryophyta</taxon>
        <taxon>Tracheophyta</taxon>
        <taxon>Spermatophyta</taxon>
        <taxon>Magnoliopsida</taxon>
        <taxon>eudicotyledons</taxon>
        <taxon>Gunneridae</taxon>
        <taxon>Pentapetalae</taxon>
        <taxon>asterids</taxon>
        <taxon>lamiids</taxon>
        <taxon>Lamiales</taxon>
        <taxon>Pedaliaceae</taxon>
        <taxon>Sesamum</taxon>
    </lineage>
</organism>
<dbReference type="GO" id="GO:0006900">
    <property type="term" value="P:vesicle budding from membrane"/>
    <property type="evidence" value="ECO:0007669"/>
    <property type="project" value="TreeGrafter"/>
</dbReference>
<feature type="compositionally biased region" description="Basic and acidic residues" evidence="1">
    <location>
        <begin position="28"/>
        <end position="66"/>
    </location>
</feature>
<evidence type="ECO:0000313" key="3">
    <source>
        <dbReference type="Proteomes" id="UP001293254"/>
    </source>
</evidence>
<dbReference type="GO" id="GO:0005545">
    <property type="term" value="F:1-phosphatidylinositol binding"/>
    <property type="evidence" value="ECO:0007669"/>
    <property type="project" value="TreeGrafter"/>
</dbReference>
<keyword evidence="3" id="KW-1185">Reference proteome</keyword>
<dbReference type="Proteomes" id="UP001293254">
    <property type="component" value="Unassembled WGS sequence"/>
</dbReference>
<dbReference type="GO" id="GO:0032050">
    <property type="term" value="F:clathrin heavy chain binding"/>
    <property type="evidence" value="ECO:0007669"/>
    <property type="project" value="TreeGrafter"/>
</dbReference>
<sequence>MPQERGRSAEPQPVEEVVEEAEPEPDMNEIKELPPPEGFDENKAEAEEVPKEVVEEPKEEEKKPQQEGDLLNLGEDAPSTEEQADRLALALFDGTGPATTAPGNAITPWEAFKQPSGGDWETALVQSASHLSNQKASLPGGFDTLILDGMYQQGATFQAVVSSGLVATGSASSVALGSAGRPAMLALPAPPAADGVAASSSGNTDPFAASLAVAPPAYVQMSEMEKKQRLLVEEQLMWQQYARDGMQGQVSLAKVQQSPYQFNAGGYTRTY</sequence>
<dbReference type="PANTHER" id="PTHR22951:SF12">
    <property type="entry name" value="OS05G0426100 PROTEIN"/>
    <property type="match status" value="1"/>
</dbReference>
<dbReference type="GO" id="GO:0072583">
    <property type="term" value="P:clathrin-dependent endocytosis"/>
    <property type="evidence" value="ECO:0007669"/>
    <property type="project" value="InterPro"/>
</dbReference>
<dbReference type="AlphaFoldDB" id="A0AAE1YYQ0"/>
<dbReference type="InterPro" id="IPR045192">
    <property type="entry name" value="AP180-like"/>
</dbReference>
<evidence type="ECO:0000256" key="1">
    <source>
        <dbReference type="SAM" id="MobiDB-lite"/>
    </source>
</evidence>
<evidence type="ECO:0000313" key="2">
    <source>
        <dbReference type="EMBL" id="KAK4438223.1"/>
    </source>
</evidence>
<feature type="compositionally biased region" description="Acidic residues" evidence="1">
    <location>
        <begin position="16"/>
        <end position="27"/>
    </location>
</feature>
<accession>A0AAE1YYQ0</accession>
<protein>
    <submittedName>
        <fullName evidence="2">Clathrin assembly protein</fullName>
    </submittedName>
</protein>
<dbReference type="GO" id="GO:0005905">
    <property type="term" value="C:clathrin-coated pit"/>
    <property type="evidence" value="ECO:0007669"/>
    <property type="project" value="TreeGrafter"/>
</dbReference>
<comment type="caution">
    <text evidence="2">The sequence shown here is derived from an EMBL/GenBank/DDBJ whole genome shotgun (WGS) entry which is preliminary data.</text>
</comment>
<feature type="region of interest" description="Disordered" evidence="1">
    <location>
        <begin position="1"/>
        <end position="78"/>
    </location>
</feature>
<dbReference type="GO" id="GO:0048268">
    <property type="term" value="P:clathrin coat assembly"/>
    <property type="evidence" value="ECO:0007669"/>
    <property type="project" value="InterPro"/>
</dbReference>